<dbReference type="Pfam" id="PF23232">
    <property type="entry name" value="AAA_lid_13"/>
    <property type="match status" value="1"/>
</dbReference>
<evidence type="ECO:0000259" key="2">
    <source>
        <dbReference type="SMART" id="SM00382"/>
    </source>
</evidence>
<dbReference type="CDD" id="cd19481">
    <property type="entry name" value="RecA-like_protease"/>
    <property type="match status" value="1"/>
</dbReference>
<proteinExistence type="predicted"/>
<dbReference type="Proteomes" id="UP001521184">
    <property type="component" value="Unassembled WGS sequence"/>
</dbReference>
<dbReference type="Pfam" id="PF22942">
    <property type="entry name" value="DUF7025"/>
    <property type="match status" value="1"/>
</dbReference>
<organism evidence="3 4">
    <name type="scientific">Diplodia intermedia</name>
    <dbReference type="NCBI Taxonomy" id="856260"/>
    <lineage>
        <taxon>Eukaryota</taxon>
        <taxon>Fungi</taxon>
        <taxon>Dikarya</taxon>
        <taxon>Ascomycota</taxon>
        <taxon>Pezizomycotina</taxon>
        <taxon>Dothideomycetes</taxon>
        <taxon>Dothideomycetes incertae sedis</taxon>
        <taxon>Botryosphaeriales</taxon>
        <taxon>Botryosphaeriaceae</taxon>
        <taxon>Diplodia</taxon>
    </lineage>
</organism>
<evidence type="ECO:0000313" key="4">
    <source>
        <dbReference type="Proteomes" id="UP001521184"/>
    </source>
</evidence>
<dbReference type="EMBL" id="JAKEKT020000034">
    <property type="protein sequence ID" value="KAL1642213.1"/>
    <property type="molecule type" value="Genomic_DNA"/>
</dbReference>
<dbReference type="InterPro" id="IPR003593">
    <property type="entry name" value="AAA+_ATPase"/>
</dbReference>
<dbReference type="PANTHER" id="PTHR46411:SF2">
    <property type="entry name" value="AAA+ ATPASE DOMAIN-CONTAINING PROTEIN"/>
    <property type="match status" value="1"/>
</dbReference>
<feature type="domain" description="AAA+ ATPase" evidence="2">
    <location>
        <begin position="575"/>
        <end position="702"/>
    </location>
</feature>
<dbReference type="InterPro" id="IPR056599">
    <property type="entry name" value="AAA_lid_fung"/>
</dbReference>
<evidence type="ECO:0000256" key="1">
    <source>
        <dbReference type="SAM" id="MobiDB-lite"/>
    </source>
</evidence>
<dbReference type="SMART" id="SM00382">
    <property type="entry name" value="AAA"/>
    <property type="match status" value="1"/>
</dbReference>
<protein>
    <recommendedName>
        <fullName evidence="2">AAA+ ATPase domain-containing protein</fullName>
    </recommendedName>
</protein>
<sequence length="802" mass="92099">MRDVRERSLYQKPPGLIKASMERGGLQDLSTLSATQVDVTNLRKRKYRATPLSPIREPSPPAVGQHSHENGSPPDDSRDLLHKIPEPQSTVESLLHELETLKEENLLLQMQVRPEVGKPVESSPNPWILVHRLQSTFYFDAPQWKQIQNGSWSLESREPIFNVEIFLEKQKLGGVSFVVILNYDDPSGTRHRKHTANQHEDGSAEEPFQIPSETTIRPLHVSIQFLCEVLAVAWSNLIQTEKVLKQSYDFEGGREKDDHSDVSSIRDFPVYDRFPPHQHSLENAEVFFYHFQTLIWEKISAMEASNERACLNLLMRFVRDHFRDEYQDAKSLFEKGLVSSKYAKYLSGPESVLVARENGNDIGYLQSTFFRNEGKTTWSVNAMTLFFDGKFKASYKRLDIKVEDTPRRISSLDFYPLEYADRHVAQTLETRGRKFWACRKSAYISYTGLDMNRETTYDDTRFVIDVRTYHTMHGDKTAALEVSLESPILDSAVFDREEPPDGNFVYLVPASIYGFEIQEKKWVNLQVDNINQLEWDTEAFESLAIDEESKELINALVNNKITADKATDMVRGKGNGLIILLHGGPGTGKTLTAESVAEIAKKPLYRVTCGDIGTEPREVEKYLQKVFHLGKIWDCVVLLDEADVFLEQRTLSDLSRNALVSVFLRTLEYYDGILILTSNRVGTFDEAFKSRIQLALHYPNLTSYQRKQIWKNFIHRLDSLGEDVDIDTILASINKLAKYEMNGRQIRNAITTARQLALFKKETLTTKHLEHSIRVSGKFDQYLDEVHDQIKDDDMARQNAIR</sequence>
<keyword evidence="4" id="KW-1185">Reference proteome</keyword>
<name>A0ABR3TR99_9PEZI</name>
<feature type="region of interest" description="Disordered" evidence="1">
    <location>
        <begin position="188"/>
        <end position="210"/>
    </location>
</feature>
<dbReference type="PANTHER" id="PTHR46411">
    <property type="entry name" value="FAMILY ATPASE, PUTATIVE-RELATED"/>
    <property type="match status" value="1"/>
</dbReference>
<dbReference type="SUPFAM" id="SSF52540">
    <property type="entry name" value="P-loop containing nucleoside triphosphate hydrolases"/>
    <property type="match status" value="1"/>
</dbReference>
<reference evidence="3 4" key="1">
    <citation type="journal article" date="2023" name="Plant Dis.">
        <title>First Report of Diplodia intermedia Causing Canker and Dieback Diseases on Apple Trees in Canada.</title>
        <authorList>
            <person name="Ellouze W."/>
            <person name="Ilyukhin E."/>
            <person name="Sulman M."/>
            <person name="Ali S."/>
        </authorList>
    </citation>
    <scope>NUCLEOTIDE SEQUENCE [LARGE SCALE GENOMIC DNA]</scope>
    <source>
        <strain evidence="3 4">M45-28</strain>
    </source>
</reference>
<dbReference type="InterPro" id="IPR054289">
    <property type="entry name" value="DUF7025"/>
</dbReference>
<dbReference type="Pfam" id="PF00004">
    <property type="entry name" value="AAA"/>
    <property type="match status" value="1"/>
</dbReference>
<accession>A0ABR3TR99</accession>
<dbReference type="Gene3D" id="3.40.50.300">
    <property type="entry name" value="P-loop containing nucleotide triphosphate hydrolases"/>
    <property type="match status" value="1"/>
</dbReference>
<dbReference type="InterPro" id="IPR027417">
    <property type="entry name" value="P-loop_NTPase"/>
</dbReference>
<feature type="region of interest" description="Disordered" evidence="1">
    <location>
        <begin position="35"/>
        <end position="82"/>
    </location>
</feature>
<evidence type="ECO:0000313" key="3">
    <source>
        <dbReference type="EMBL" id="KAL1642213.1"/>
    </source>
</evidence>
<gene>
    <name evidence="3" type="ORF">SLS58_005553</name>
</gene>
<dbReference type="InterPro" id="IPR003959">
    <property type="entry name" value="ATPase_AAA_core"/>
</dbReference>
<comment type="caution">
    <text evidence="3">The sequence shown here is derived from an EMBL/GenBank/DDBJ whole genome shotgun (WGS) entry which is preliminary data.</text>
</comment>